<comment type="similarity">
    <text evidence="2">Belongs to the UPF0126 family.</text>
</comment>
<keyword evidence="10" id="KW-1185">Reference proteome</keyword>
<evidence type="ECO:0000256" key="7">
    <source>
        <dbReference type="SAM" id="Phobius"/>
    </source>
</evidence>
<proteinExistence type="inferred from homology"/>
<organism evidence="9 10">
    <name type="scientific">Melghirimyces profundicolus</name>
    <dbReference type="NCBI Taxonomy" id="1242148"/>
    <lineage>
        <taxon>Bacteria</taxon>
        <taxon>Bacillati</taxon>
        <taxon>Bacillota</taxon>
        <taxon>Bacilli</taxon>
        <taxon>Bacillales</taxon>
        <taxon>Thermoactinomycetaceae</taxon>
        <taxon>Melghirimyces</taxon>
    </lineage>
</organism>
<accession>A0A2T6BW97</accession>
<feature type="transmembrane region" description="Helical" evidence="7">
    <location>
        <begin position="21"/>
        <end position="41"/>
    </location>
</feature>
<evidence type="ECO:0000256" key="2">
    <source>
        <dbReference type="ARBA" id="ARBA00008193"/>
    </source>
</evidence>
<keyword evidence="4 7" id="KW-0812">Transmembrane</keyword>
<gene>
    <name evidence="9" type="ORF">C8P63_10960</name>
</gene>
<feature type="transmembrane region" description="Helical" evidence="7">
    <location>
        <begin position="47"/>
        <end position="68"/>
    </location>
</feature>
<feature type="transmembrane region" description="Helical" evidence="7">
    <location>
        <begin position="134"/>
        <end position="156"/>
    </location>
</feature>
<dbReference type="EMBL" id="QBKR01000009">
    <property type="protein sequence ID" value="PTX60296.1"/>
    <property type="molecule type" value="Genomic_DNA"/>
</dbReference>
<keyword evidence="6 7" id="KW-0472">Membrane</keyword>
<evidence type="ECO:0000256" key="1">
    <source>
        <dbReference type="ARBA" id="ARBA00004651"/>
    </source>
</evidence>
<dbReference type="PROSITE" id="PS51257">
    <property type="entry name" value="PROKAR_LIPOPROTEIN"/>
    <property type="match status" value="1"/>
</dbReference>
<dbReference type="Proteomes" id="UP000244240">
    <property type="component" value="Unassembled WGS sequence"/>
</dbReference>
<dbReference type="GO" id="GO:0005886">
    <property type="term" value="C:plasma membrane"/>
    <property type="evidence" value="ECO:0007669"/>
    <property type="project" value="UniProtKB-SubCell"/>
</dbReference>
<evidence type="ECO:0000256" key="4">
    <source>
        <dbReference type="ARBA" id="ARBA00022692"/>
    </source>
</evidence>
<comment type="caution">
    <text evidence="9">The sequence shown here is derived from an EMBL/GenBank/DDBJ whole genome shotgun (WGS) entry which is preliminary data.</text>
</comment>
<feature type="domain" description="Glycine transporter" evidence="8">
    <location>
        <begin position="51"/>
        <end position="122"/>
    </location>
</feature>
<evidence type="ECO:0000259" key="8">
    <source>
        <dbReference type="Pfam" id="PF03458"/>
    </source>
</evidence>
<sequence length="246" mass="27211">MRSQKPSVPETVFCMKWKLDGSVFITSLVSACIVHCERIGWIGVKTLVWEILNLIGVVAFAVSGALVAMEEKYDLFGTLVLGFVTAFGGGVIRNILIGVPVSSLWREEMSIYLALFVILFITAVPSFRVERWKTWYPVFDAVGLAAFSIQGALSAIRMELPAIAVVTAAVLTGIGGGVIRDVLAGRKPLVFRREIYAVWAVIAGWMIGVGLVREDWQLYLLFVSVLLLRLASLILHWELPRRISKT</sequence>
<dbReference type="PANTHER" id="PTHR30506:SF3">
    <property type="entry name" value="UPF0126 INNER MEMBRANE PROTEIN YADS-RELATED"/>
    <property type="match status" value="1"/>
</dbReference>
<evidence type="ECO:0000256" key="5">
    <source>
        <dbReference type="ARBA" id="ARBA00022989"/>
    </source>
</evidence>
<dbReference type="Pfam" id="PF03458">
    <property type="entry name" value="Gly_transporter"/>
    <property type="match status" value="2"/>
</dbReference>
<dbReference type="InterPro" id="IPR005115">
    <property type="entry name" value="Gly_transporter"/>
</dbReference>
<evidence type="ECO:0000256" key="6">
    <source>
        <dbReference type="ARBA" id="ARBA00023136"/>
    </source>
</evidence>
<dbReference type="PANTHER" id="PTHR30506">
    <property type="entry name" value="INNER MEMBRANE PROTEIN"/>
    <property type="match status" value="1"/>
</dbReference>
<feature type="transmembrane region" description="Helical" evidence="7">
    <location>
        <begin position="75"/>
        <end position="97"/>
    </location>
</feature>
<keyword evidence="5 7" id="KW-1133">Transmembrane helix</keyword>
<feature type="transmembrane region" description="Helical" evidence="7">
    <location>
        <begin position="109"/>
        <end position="127"/>
    </location>
</feature>
<feature type="transmembrane region" description="Helical" evidence="7">
    <location>
        <begin position="195"/>
        <end position="212"/>
    </location>
</feature>
<feature type="transmembrane region" description="Helical" evidence="7">
    <location>
        <begin position="162"/>
        <end position="183"/>
    </location>
</feature>
<feature type="transmembrane region" description="Helical" evidence="7">
    <location>
        <begin position="218"/>
        <end position="237"/>
    </location>
</feature>
<protein>
    <submittedName>
        <fullName evidence="9">Putative membrane protein YeiH</fullName>
    </submittedName>
</protein>
<evidence type="ECO:0000313" key="9">
    <source>
        <dbReference type="EMBL" id="PTX60296.1"/>
    </source>
</evidence>
<reference evidence="9 10" key="1">
    <citation type="submission" date="2018-04" db="EMBL/GenBank/DDBJ databases">
        <title>Genomic Encyclopedia of Archaeal and Bacterial Type Strains, Phase II (KMG-II): from individual species to whole genera.</title>
        <authorList>
            <person name="Goeker M."/>
        </authorList>
    </citation>
    <scope>NUCLEOTIDE SEQUENCE [LARGE SCALE GENOMIC DNA]</scope>
    <source>
        <strain evidence="9 10">DSM 45787</strain>
    </source>
</reference>
<name>A0A2T6BW97_9BACL</name>
<evidence type="ECO:0000313" key="10">
    <source>
        <dbReference type="Proteomes" id="UP000244240"/>
    </source>
</evidence>
<feature type="domain" description="Glycine transporter" evidence="8">
    <location>
        <begin position="138"/>
        <end position="206"/>
    </location>
</feature>
<dbReference type="AlphaFoldDB" id="A0A2T6BW97"/>
<keyword evidence="3" id="KW-1003">Cell membrane</keyword>
<comment type="subcellular location">
    <subcellularLocation>
        <location evidence="1">Cell membrane</location>
        <topology evidence="1">Multi-pass membrane protein</topology>
    </subcellularLocation>
</comment>
<evidence type="ECO:0000256" key="3">
    <source>
        <dbReference type="ARBA" id="ARBA00022475"/>
    </source>
</evidence>